<evidence type="ECO:0000256" key="5">
    <source>
        <dbReference type="SAM" id="Phobius"/>
    </source>
</evidence>
<name>A0A5C8NZV6_9BACI</name>
<feature type="transmembrane region" description="Helical" evidence="5">
    <location>
        <begin position="108"/>
        <end position="131"/>
    </location>
</feature>
<evidence type="ECO:0000313" key="7">
    <source>
        <dbReference type="Proteomes" id="UP000321574"/>
    </source>
</evidence>
<gene>
    <name evidence="6" type="ORF">FHP05_05620</name>
</gene>
<dbReference type="Gene3D" id="1.50.10.150">
    <property type="entry name" value="Voltage-dependent anion channel"/>
    <property type="match status" value="1"/>
</dbReference>
<evidence type="ECO:0000256" key="1">
    <source>
        <dbReference type="ARBA" id="ARBA00004141"/>
    </source>
</evidence>
<comment type="subcellular location">
    <subcellularLocation>
        <location evidence="1">Membrane</location>
        <topology evidence="1">Multi-pass membrane protein</topology>
    </subcellularLocation>
</comment>
<dbReference type="AlphaFoldDB" id="A0A5C8NZV6"/>
<evidence type="ECO:0000256" key="4">
    <source>
        <dbReference type="ARBA" id="ARBA00023136"/>
    </source>
</evidence>
<dbReference type="PANTHER" id="PTHR37955:SF1">
    <property type="entry name" value="DEP DOMAIN-CONTAINING PROTEIN"/>
    <property type="match status" value="1"/>
</dbReference>
<dbReference type="RefSeq" id="WP_147666250.1">
    <property type="nucleotide sequence ID" value="NZ_VDUW01000002.1"/>
</dbReference>
<dbReference type="InterPro" id="IPR038665">
    <property type="entry name" value="Voltage-dep_anion_channel_sf"/>
</dbReference>
<dbReference type="OrthoDB" id="958273at2"/>
<comment type="caution">
    <text evidence="6">The sequence shown here is derived from an EMBL/GenBank/DDBJ whole genome shotgun (WGS) entry which is preliminary data.</text>
</comment>
<reference evidence="6 7" key="1">
    <citation type="submission" date="2019-06" db="EMBL/GenBank/DDBJ databases">
        <title>Cerasibacillus sp. nov., isolated from maize field.</title>
        <authorList>
            <person name="Lin S.-Y."/>
            <person name="Tsai C.-F."/>
            <person name="Young C.-C."/>
        </authorList>
    </citation>
    <scope>NUCLEOTIDE SEQUENCE [LARGE SCALE GENOMIC DNA]</scope>
    <source>
        <strain evidence="6 7">CC-CFT480</strain>
    </source>
</reference>
<dbReference type="Proteomes" id="UP000321574">
    <property type="component" value="Unassembled WGS sequence"/>
</dbReference>
<feature type="transmembrane region" description="Helical" evidence="5">
    <location>
        <begin position="168"/>
        <end position="187"/>
    </location>
</feature>
<feature type="transmembrane region" description="Helical" evidence="5">
    <location>
        <begin position="256"/>
        <end position="276"/>
    </location>
</feature>
<keyword evidence="3 5" id="KW-1133">Transmembrane helix</keyword>
<dbReference type="EMBL" id="VDUW01000002">
    <property type="protein sequence ID" value="TXL66850.1"/>
    <property type="molecule type" value="Genomic_DNA"/>
</dbReference>
<feature type="transmembrane region" description="Helical" evidence="5">
    <location>
        <begin position="7"/>
        <end position="29"/>
    </location>
</feature>
<protein>
    <submittedName>
        <fullName evidence="6">C4-dicarboxylate ABC transporter</fullName>
    </submittedName>
</protein>
<evidence type="ECO:0000313" key="6">
    <source>
        <dbReference type="EMBL" id="TXL66850.1"/>
    </source>
</evidence>
<feature type="transmembrane region" description="Helical" evidence="5">
    <location>
        <begin position="226"/>
        <end position="244"/>
    </location>
</feature>
<feature type="transmembrane region" description="Helical" evidence="5">
    <location>
        <begin position="282"/>
        <end position="304"/>
    </location>
</feature>
<dbReference type="CDD" id="cd09323">
    <property type="entry name" value="TDT_SLAC1_like"/>
    <property type="match status" value="1"/>
</dbReference>
<keyword evidence="4 5" id="KW-0472">Membrane</keyword>
<dbReference type="InterPro" id="IPR052951">
    <property type="entry name" value="Tellurite_res_ion_channel"/>
</dbReference>
<feature type="transmembrane region" description="Helical" evidence="5">
    <location>
        <begin position="199"/>
        <end position="220"/>
    </location>
</feature>
<evidence type="ECO:0000256" key="2">
    <source>
        <dbReference type="ARBA" id="ARBA00022692"/>
    </source>
</evidence>
<dbReference type="InterPro" id="IPR004695">
    <property type="entry name" value="SLAC1/Mae1/Ssu1/TehA"/>
</dbReference>
<dbReference type="Pfam" id="PF03595">
    <property type="entry name" value="SLAC1"/>
    <property type="match status" value="1"/>
</dbReference>
<dbReference type="PANTHER" id="PTHR37955">
    <property type="entry name" value="TELLURITE RESISTANCE PROTEIN TEHA"/>
    <property type="match status" value="1"/>
</dbReference>
<evidence type="ECO:0000256" key="3">
    <source>
        <dbReference type="ARBA" id="ARBA00022989"/>
    </source>
</evidence>
<feature type="transmembrane region" description="Helical" evidence="5">
    <location>
        <begin position="41"/>
        <end position="63"/>
    </location>
</feature>
<keyword evidence="7" id="KW-1185">Reference proteome</keyword>
<organism evidence="6 7">
    <name type="scientific">Cerasibacillus terrae</name>
    <dbReference type="NCBI Taxonomy" id="2498845"/>
    <lineage>
        <taxon>Bacteria</taxon>
        <taxon>Bacillati</taxon>
        <taxon>Bacillota</taxon>
        <taxon>Bacilli</taxon>
        <taxon>Bacillales</taxon>
        <taxon>Bacillaceae</taxon>
        <taxon>Cerasibacillus</taxon>
    </lineage>
</organism>
<dbReference type="GO" id="GO:0046583">
    <property type="term" value="F:monoatomic cation efflux transmembrane transporter activity"/>
    <property type="evidence" value="ECO:0007669"/>
    <property type="project" value="TreeGrafter"/>
</dbReference>
<proteinExistence type="predicted"/>
<keyword evidence="2 5" id="KW-0812">Transmembrane</keyword>
<accession>A0A5C8NZV6</accession>
<sequence length="320" mass="36497">MTNDQRSIRYFPIALFASVMGISGAAIALKQFEQLYELEPSISTVFLIMAVLLFIINGGMLLYRVIAHTEDVATDFNHPVKMNFFGAISISLLLISVLFYDIQQLTSLIIWGIGSLLQLGLTLLILTKLMWKSAFQIQQFNPVWFIPIVGNIVVPLAGVFHVGAFINWLFFSIGILFSIIYMTLFMNRMFFHPSLPRQLIPTLFILLAPPSIGFMSYIKLTGKLDVFAYILYGIAFYLGLLFLFQIKRFFSGPFFISWWAFLFPSAAITNATFLMYEKTGEMFFRMLFQLQIIGLVILTLVLIWKTVELVKMKALCKKSG</sequence>
<feature type="transmembrane region" description="Helical" evidence="5">
    <location>
        <begin position="143"/>
        <end position="162"/>
    </location>
</feature>
<dbReference type="GO" id="GO:0005886">
    <property type="term" value="C:plasma membrane"/>
    <property type="evidence" value="ECO:0007669"/>
    <property type="project" value="TreeGrafter"/>
</dbReference>
<feature type="transmembrane region" description="Helical" evidence="5">
    <location>
        <begin position="84"/>
        <end position="102"/>
    </location>
</feature>